<dbReference type="PANTHER" id="PTHR24320:SF274">
    <property type="entry name" value="CHAIN DEHYDROGENASE, PUTATIVE (AFU_ORTHOLOGUE AFUA_4G00440)-RELATED"/>
    <property type="match status" value="1"/>
</dbReference>
<proteinExistence type="inferred from homology"/>
<evidence type="ECO:0000256" key="1">
    <source>
        <dbReference type="ARBA" id="ARBA00006484"/>
    </source>
</evidence>
<dbReference type="EMBL" id="JAXQPW010000009">
    <property type="protein sequence ID" value="MDZ5664066.1"/>
    <property type="molecule type" value="Genomic_DNA"/>
</dbReference>
<accession>A0ABU5KGH9</accession>
<name>A0ABU5KGH9_9ACTN</name>
<evidence type="ECO:0000313" key="3">
    <source>
        <dbReference type="EMBL" id="MDZ5664066.1"/>
    </source>
</evidence>
<dbReference type="Gene3D" id="3.40.50.720">
    <property type="entry name" value="NAD(P)-binding Rossmann-like Domain"/>
    <property type="match status" value="1"/>
</dbReference>
<keyword evidence="4" id="KW-1185">Reference proteome</keyword>
<dbReference type="Proteomes" id="UP001291999">
    <property type="component" value="Unassembled WGS sequence"/>
</dbReference>
<dbReference type="SUPFAM" id="SSF51735">
    <property type="entry name" value="NAD(P)-binding Rossmann-fold domains"/>
    <property type="match status" value="1"/>
</dbReference>
<comment type="similarity">
    <text evidence="1">Belongs to the short-chain dehydrogenases/reductases (SDR) family.</text>
</comment>
<organism evidence="3 4">
    <name type="scientific">Nocardioides renjunii</name>
    <dbReference type="NCBI Taxonomy" id="3095075"/>
    <lineage>
        <taxon>Bacteria</taxon>
        <taxon>Bacillati</taxon>
        <taxon>Actinomycetota</taxon>
        <taxon>Actinomycetes</taxon>
        <taxon>Propionibacteriales</taxon>
        <taxon>Nocardioidaceae</taxon>
        <taxon>Nocardioides</taxon>
    </lineage>
</organism>
<dbReference type="RefSeq" id="WP_322425684.1">
    <property type="nucleotide sequence ID" value="NZ_JAXQPW010000009.1"/>
</dbReference>
<dbReference type="InterPro" id="IPR002347">
    <property type="entry name" value="SDR_fam"/>
</dbReference>
<dbReference type="PANTHER" id="PTHR24320">
    <property type="entry name" value="RETINOL DEHYDROGENASE"/>
    <property type="match status" value="1"/>
</dbReference>
<protein>
    <submittedName>
        <fullName evidence="3">SDR family NAD(P)-dependent oxidoreductase</fullName>
    </submittedName>
</protein>
<keyword evidence="2" id="KW-0560">Oxidoreductase</keyword>
<evidence type="ECO:0000313" key="4">
    <source>
        <dbReference type="Proteomes" id="UP001291999"/>
    </source>
</evidence>
<dbReference type="InterPro" id="IPR036291">
    <property type="entry name" value="NAD(P)-bd_dom_sf"/>
</dbReference>
<evidence type="ECO:0000256" key="2">
    <source>
        <dbReference type="ARBA" id="ARBA00023002"/>
    </source>
</evidence>
<dbReference type="Pfam" id="PF00106">
    <property type="entry name" value="adh_short"/>
    <property type="match status" value="1"/>
</dbReference>
<comment type="caution">
    <text evidence="3">The sequence shown here is derived from an EMBL/GenBank/DDBJ whole genome shotgun (WGS) entry which is preliminary data.</text>
</comment>
<dbReference type="PRINTS" id="PR00081">
    <property type="entry name" value="GDHRDH"/>
</dbReference>
<reference evidence="3 4" key="1">
    <citation type="submission" date="2023-11" db="EMBL/GenBank/DDBJ databases">
        <title>Novel species in genus Nocardioides.</title>
        <authorList>
            <person name="Zhou H."/>
        </authorList>
    </citation>
    <scope>NUCLEOTIDE SEQUENCE [LARGE SCALE GENOMIC DNA]</scope>
    <source>
        <strain evidence="3 4">S-58</strain>
    </source>
</reference>
<gene>
    <name evidence="3" type="ORF">SFC79_19980</name>
</gene>
<sequence length="238" mass="25299">MSLVLVTGASTGLGLATVTALLDADHDVVLHARSADRVEDPSVLDRVAGTAYADLADLDATVGLAGELDGFGRFDAVVHNAGTMDRSLATAVNVVAPYVLTALMRPPGRSIVLSSGMHRSGTTDLRRGGSYSDTKLWVTALTMALAGRRPGTLSHAVDPGWVPTRMGGRSAPDDLVEGHRTQVWLASAPEEEIEPRTGGYWHHHESREPHPATRDAAFQASVLEHLEGLTGVRIDDRD</sequence>